<reference evidence="2" key="1">
    <citation type="journal article" date="2019" name="Int. J. Syst. Evol. Microbiol.">
        <title>The Global Catalogue of Microorganisms (GCM) 10K type strain sequencing project: providing services to taxonomists for standard genome sequencing and annotation.</title>
        <authorList>
            <consortium name="The Broad Institute Genomics Platform"/>
            <consortium name="The Broad Institute Genome Sequencing Center for Infectious Disease"/>
            <person name="Wu L."/>
            <person name="Ma J."/>
        </authorList>
    </citation>
    <scope>NUCLEOTIDE SEQUENCE [LARGE SCALE GENOMIC DNA]</scope>
    <source>
        <strain evidence="2">JCM 16950</strain>
    </source>
</reference>
<organism evidence="1 2">
    <name type="scientific">Microbacterium kribbense</name>
    <dbReference type="NCBI Taxonomy" id="433645"/>
    <lineage>
        <taxon>Bacteria</taxon>
        <taxon>Bacillati</taxon>
        <taxon>Actinomycetota</taxon>
        <taxon>Actinomycetes</taxon>
        <taxon>Micrococcales</taxon>
        <taxon>Microbacteriaceae</taxon>
        <taxon>Microbacterium</taxon>
    </lineage>
</organism>
<dbReference type="RefSeq" id="WP_344780364.1">
    <property type="nucleotide sequence ID" value="NZ_BAABAF010000001.1"/>
</dbReference>
<proteinExistence type="predicted"/>
<evidence type="ECO:0000313" key="1">
    <source>
        <dbReference type="EMBL" id="GAA3756003.1"/>
    </source>
</evidence>
<keyword evidence="2" id="KW-1185">Reference proteome</keyword>
<dbReference type="Proteomes" id="UP001500540">
    <property type="component" value="Unassembled WGS sequence"/>
</dbReference>
<comment type="caution">
    <text evidence="1">The sequence shown here is derived from an EMBL/GenBank/DDBJ whole genome shotgun (WGS) entry which is preliminary data.</text>
</comment>
<accession>A0ABP7G4D6</accession>
<dbReference type="EMBL" id="BAABAF010000001">
    <property type="protein sequence ID" value="GAA3756003.1"/>
    <property type="molecule type" value="Genomic_DNA"/>
</dbReference>
<gene>
    <name evidence="1" type="ORF">GCM10022240_06110</name>
</gene>
<name>A0ABP7G4D6_9MICO</name>
<evidence type="ECO:0000313" key="2">
    <source>
        <dbReference type="Proteomes" id="UP001500540"/>
    </source>
</evidence>
<sequence>MIDRTDTETTLYRVAISAFTYYPDKPDAEPGYTVDEDVAWCIEPLASLPDAVLTEMRSAVRAMITNPTANRRDFIARLASLAEG</sequence>
<protein>
    <submittedName>
        <fullName evidence="1">Uncharacterized protein</fullName>
    </submittedName>
</protein>